<comment type="caution">
    <text evidence="1">The sequence shown here is derived from an EMBL/GenBank/DDBJ whole genome shotgun (WGS) entry which is preliminary data.</text>
</comment>
<name>A0A8J7HXJ8_9NOST</name>
<accession>A0A8J7HXJ8</accession>
<keyword evidence="2" id="KW-1185">Reference proteome</keyword>
<evidence type="ECO:0000313" key="1">
    <source>
        <dbReference type="EMBL" id="MBH8572039.1"/>
    </source>
</evidence>
<dbReference type="Proteomes" id="UP000662314">
    <property type="component" value="Unassembled WGS sequence"/>
</dbReference>
<gene>
    <name evidence="1" type="ORF">I8752_03120</name>
</gene>
<evidence type="ECO:0000313" key="2">
    <source>
        <dbReference type="Proteomes" id="UP000662314"/>
    </source>
</evidence>
<organism evidence="1 2">
    <name type="scientific">Dendronalium phyllosphericum CENA369</name>
    <dbReference type="NCBI Taxonomy" id="1725256"/>
    <lineage>
        <taxon>Bacteria</taxon>
        <taxon>Bacillati</taxon>
        <taxon>Cyanobacteriota</taxon>
        <taxon>Cyanophyceae</taxon>
        <taxon>Nostocales</taxon>
        <taxon>Nostocaceae</taxon>
        <taxon>Dendronalium</taxon>
        <taxon>Dendronalium phyllosphericum</taxon>
    </lineage>
</organism>
<reference evidence="1 2" key="1">
    <citation type="journal article" date="2021" name="Int. J. Syst. Evol. Microbiol.">
        <title>Amazonocrinis nigriterrae gen. nov., sp. nov., Atlanticothrix silvestris gen. nov., sp. nov. and Dendronalium phyllosphericum gen. nov., sp. nov., nostocacean cyanobacteria from Brazilian environments.</title>
        <authorList>
            <person name="Alvarenga D.O."/>
            <person name="Andreote A.P.D."/>
            <person name="Branco L.H.Z."/>
            <person name="Delbaje E."/>
            <person name="Cruz R.B."/>
            <person name="Varani A.M."/>
            <person name="Fiore M.F."/>
        </authorList>
    </citation>
    <scope>NUCLEOTIDE SEQUENCE [LARGE SCALE GENOMIC DNA]</scope>
    <source>
        <strain evidence="1 2">CENA369</strain>
    </source>
</reference>
<dbReference type="RefSeq" id="WP_214430867.1">
    <property type="nucleotide sequence ID" value="NZ_CAWPUQ010000295.1"/>
</dbReference>
<dbReference type="AlphaFoldDB" id="A0A8J7HXJ8"/>
<proteinExistence type="predicted"/>
<sequence length="50" mass="5434">MIGEEVAVLNATSSNWEATVLWRTTLLLGFPNLGGSKPILPEHNPKGKVF</sequence>
<protein>
    <submittedName>
        <fullName evidence="1">Uncharacterized protein</fullName>
    </submittedName>
</protein>
<dbReference type="EMBL" id="JAECZA010000006">
    <property type="protein sequence ID" value="MBH8572039.1"/>
    <property type="molecule type" value="Genomic_DNA"/>
</dbReference>